<dbReference type="PhylomeDB" id="B3SA02"/>
<organism evidence="10 11">
    <name type="scientific">Trichoplax adhaerens</name>
    <name type="common">Trichoplax reptans</name>
    <dbReference type="NCBI Taxonomy" id="10228"/>
    <lineage>
        <taxon>Eukaryota</taxon>
        <taxon>Metazoa</taxon>
        <taxon>Placozoa</taxon>
        <taxon>Uniplacotomia</taxon>
        <taxon>Trichoplacea</taxon>
        <taxon>Trichoplacidae</taxon>
        <taxon>Trichoplax</taxon>
    </lineage>
</organism>
<dbReference type="GO" id="GO:0005886">
    <property type="term" value="C:plasma membrane"/>
    <property type="evidence" value="ECO:0007669"/>
    <property type="project" value="UniProtKB-SubCell"/>
</dbReference>
<evidence type="ECO:0000256" key="6">
    <source>
        <dbReference type="ARBA" id="ARBA00023180"/>
    </source>
</evidence>
<proteinExistence type="predicted"/>
<evidence type="ECO:0000256" key="2">
    <source>
        <dbReference type="ARBA" id="ARBA00022475"/>
    </source>
</evidence>
<evidence type="ECO:0000256" key="7">
    <source>
        <dbReference type="SAM" id="MobiDB-lite"/>
    </source>
</evidence>
<dbReference type="Proteomes" id="UP000009022">
    <property type="component" value="Unassembled WGS sequence"/>
</dbReference>
<dbReference type="CTD" id="6758332"/>
<keyword evidence="11" id="KW-1185">Reference proteome</keyword>
<feature type="transmembrane region" description="Helical" evidence="8">
    <location>
        <begin position="173"/>
        <end position="192"/>
    </location>
</feature>
<evidence type="ECO:0000313" key="11">
    <source>
        <dbReference type="Proteomes" id="UP000009022"/>
    </source>
</evidence>
<dbReference type="Gene3D" id="1.20.1250.20">
    <property type="entry name" value="MFS general substrate transporter like domains"/>
    <property type="match status" value="1"/>
</dbReference>
<dbReference type="EMBL" id="DS985260">
    <property type="protein sequence ID" value="EDV20426.1"/>
    <property type="molecule type" value="Genomic_DNA"/>
</dbReference>
<dbReference type="OMA" id="CNATSYM"/>
<evidence type="ECO:0000256" key="1">
    <source>
        <dbReference type="ARBA" id="ARBA00004651"/>
    </source>
</evidence>
<accession>B3SA02</accession>
<dbReference type="eggNOG" id="KOG0254">
    <property type="taxonomic scope" value="Eukaryota"/>
</dbReference>
<dbReference type="InterPro" id="IPR003663">
    <property type="entry name" value="Sugar/inositol_transpt"/>
</dbReference>
<dbReference type="OrthoDB" id="6612291at2759"/>
<protein>
    <recommendedName>
        <fullName evidence="9">Major facilitator superfamily (MFS) profile domain-containing protein</fullName>
    </recommendedName>
</protein>
<evidence type="ECO:0000256" key="4">
    <source>
        <dbReference type="ARBA" id="ARBA00022989"/>
    </source>
</evidence>
<evidence type="ECO:0000259" key="9">
    <source>
        <dbReference type="PROSITE" id="PS50850"/>
    </source>
</evidence>
<dbReference type="AlphaFoldDB" id="B3SA02"/>
<sequence>MKEIKLQSKFPIKTPESSSNTETFIGYDKRSLEKQHHITSNKIPFIATAIASLSLISFGYMLGYTALAIPQLTTDEAQIELSENSVAWFGSLIMLGAFIGSIIAGRMIDHFGRQCTLITLSIPATIGWFIIVSAQTVTALLAGRILTGISLGMSSVSYSVYMSEISTASMRGLLGGSIQFAISTGYILNASIGMITTWRYSAIAGQAIATILAIGMVFMPESPHWLIANGYRKTAIDTLRRLRGPEANINFELTEIESLKHRQQIKYSELWSPSVRKPFLISLFLLIAQKWTGFHSVLFFCPYILRMAGFQDFRLIILIMAISQFVGSGVGYALAGRFSRVKLLLSCSALMTVSGALLGVYFYLLEAMSLNLLWLSFISTCGYVLGFNISWGGLAYAIMSEILPLRVRGVASGLSASVGFLAAFAASYAFLPLAQAISVQGSLWFYTGLNVLIAIIVFYCVPETKGKKFSDIEKIFDKKKRMDKTTMV</sequence>
<keyword evidence="6" id="KW-0325">Glycoprotein</keyword>
<dbReference type="InParanoid" id="B3SA02"/>
<keyword evidence="2" id="KW-1003">Cell membrane</keyword>
<feature type="region of interest" description="Disordered" evidence="7">
    <location>
        <begin position="1"/>
        <end position="21"/>
    </location>
</feature>
<dbReference type="SUPFAM" id="SSF103473">
    <property type="entry name" value="MFS general substrate transporter"/>
    <property type="match status" value="1"/>
</dbReference>
<feature type="transmembrane region" description="Helical" evidence="8">
    <location>
        <begin position="371"/>
        <end position="398"/>
    </location>
</feature>
<keyword evidence="5 8" id="KW-0472">Membrane</keyword>
<dbReference type="STRING" id="10228.B3SA02"/>
<dbReference type="PRINTS" id="PR00171">
    <property type="entry name" value="SUGRTRNSPORT"/>
</dbReference>
<comment type="subcellular location">
    <subcellularLocation>
        <location evidence="1">Cell membrane</location>
        <topology evidence="1">Multi-pass membrane protein</topology>
    </subcellularLocation>
</comment>
<dbReference type="InterPro" id="IPR050549">
    <property type="entry name" value="MFS_Trehalose_Transporter"/>
</dbReference>
<dbReference type="PANTHER" id="PTHR48021">
    <property type="match status" value="1"/>
</dbReference>
<dbReference type="KEGG" id="tad:TRIADDRAFT_61087"/>
<dbReference type="PROSITE" id="PS00217">
    <property type="entry name" value="SUGAR_TRANSPORT_2"/>
    <property type="match status" value="1"/>
</dbReference>
<evidence type="ECO:0000256" key="3">
    <source>
        <dbReference type="ARBA" id="ARBA00022692"/>
    </source>
</evidence>
<dbReference type="RefSeq" id="XP_002117120.1">
    <property type="nucleotide sequence ID" value="XM_002117084.1"/>
</dbReference>
<dbReference type="GO" id="GO:0016020">
    <property type="term" value="C:membrane"/>
    <property type="evidence" value="ECO:0000318"/>
    <property type="project" value="GO_Central"/>
</dbReference>
<feature type="transmembrane region" description="Helical" evidence="8">
    <location>
        <begin position="279"/>
        <end position="305"/>
    </location>
</feature>
<dbReference type="FunCoup" id="B3SA02">
    <property type="interactions" value="36"/>
</dbReference>
<dbReference type="FunFam" id="1.20.1250.20:FF:000055">
    <property type="entry name" value="Facilitated trehalose transporter Tret1-2 homolog"/>
    <property type="match status" value="1"/>
</dbReference>
<feature type="transmembrane region" description="Helical" evidence="8">
    <location>
        <begin position="317"/>
        <end position="336"/>
    </location>
</feature>
<evidence type="ECO:0000313" key="10">
    <source>
        <dbReference type="EMBL" id="EDV20426.1"/>
    </source>
</evidence>
<evidence type="ECO:0000256" key="5">
    <source>
        <dbReference type="ARBA" id="ARBA00023136"/>
    </source>
</evidence>
<reference evidence="10 11" key="1">
    <citation type="journal article" date="2008" name="Nature">
        <title>The Trichoplax genome and the nature of placozoans.</title>
        <authorList>
            <person name="Srivastava M."/>
            <person name="Begovic E."/>
            <person name="Chapman J."/>
            <person name="Putnam N.H."/>
            <person name="Hellsten U."/>
            <person name="Kawashima T."/>
            <person name="Kuo A."/>
            <person name="Mitros T."/>
            <person name="Salamov A."/>
            <person name="Carpenter M.L."/>
            <person name="Signorovitch A.Y."/>
            <person name="Moreno M.A."/>
            <person name="Kamm K."/>
            <person name="Grimwood J."/>
            <person name="Schmutz J."/>
            <person name="Shapiro H."/>
            <person name="Grigoriev I.V."/>
            <person name="Buss L.W."/>
            <person name="Schierwater B."/>
            <person name="Dellaporta S.L."/>
            <person name="Rokhsar D.S."/>
        </authorList>
    </citation>
    <scope>NUCLEOTIDE SEQUENCE [LARGE SCALE GENOMIC DNA]</scope>
    <source>
        <strain evidence="10 11">Grell-BS-1999</strain>
    </source>
</reference>
<dbReference type="PANTHER" id="PTHR48021:SF1">
    <property type="entry name" value="GH07001P-RELATED"/>
    <property type="match status" value="1"/>
</dbReference>
<dbReference type="InterPro" id="IPR005828">
    <property type="entry name" value="MFS_sugar_transport-like"/>
</dbReference>
<keyword evidence="4 8" id="KW-1133">Transmembrane helix</keyword>
<dbReference type="InterPro" id="IPR036259">
    <property type="entry name" value="MFS_trans_sf"/>
</dbReference>
<evidence type="ECO:0000256" key="8">
    <source>
        <dbReference type="SAM" id="Phobius"/>
    </source>
</evidence>
<dbReference type="GO" id="GO:0022857">
    <property type="term" value="F:transmembrane transporter activity"/>
    <property type="evidence" value="ECO:0000318"/>
    <property type="project" value="GO_Central"/>
</dbReference>
<dbReference type="InterPro" id="IPR020846">
    <property type="entry name" value="MFS_dom"/>
</dbReference>
<gene>
    <name evidence="10" type="ORF">TRIADDRAFT_61087</name>
</gene>
<feature type="transmembrane region" description="Helical" evidence="8">
    <location>
        <begin position="343"/>
        <end position="365"/>
    </location>
</feature>
<feature type="transmembrane region" description="Helical" evidence="8">
    <location>
        <begin position="43"/>
        <end position="66"/>
    </location>
</feature>
<feature type="transmembrane region" description="Helical" evidence="8">
    <location>
        <begin position="86"/>
        <end position="105"/>
    </location>
</feature>
<feature type="transmembrane region" description="Helical" evidence="8">
    <location>
        <begin position="198"/>
        <end position="219"/>
    </location>
</feature>
<dbReference type="InterPro" id="IPR005829">
    <property type="entry name" value="Sugar_transporter_CS"/>
</dbReference>
<feature type="domain" description="Major facilitator superfamily (MFS) profile" evidence="9">
    <location>
        <begin position="47"/>
        <end position="465"/>
    </location>
</feature>
<dbReference type="GO" id="GO:0055085">
    <property type="term" value="P:transmembrane transport"/>
    <property type="evidence" value="ECO:0000318"/>
    <property type="project" value="GO_Central"/>
</dbReference>
<name>B3SA02_TRIAD</name>
<feature type="transmembrane region" description="Helical" evidence="8">
    <location>
        <begin position="141"/>
        <end position="161"/>
    </location>
</feature>
<dbReference type="PROSITE" id="PS50850">
    <property type="entry name" value="MFS"/>
    <property type="match status" value="1"/>
</dbReference>
<feature type="transmembrane region" description="Helical" evidence="8">
    <location>
        <begin position="443"/>
        <end position="461"/>
    </location>
</feature>
<feature type="transmembrane region" description="Helical" evidence="8">
    <location>
        <begin position="410"/>
        <end position="431"/>
    </location>
</feature>
<dbReference type="Pfam" id="PF00083">
    <property type="entry name" value="Sugar_tr"/>
    <property type="match status" value="1"/>
</dbReference>
<feature type="transmembrane region" description="Helical" evidence="8">
    <location>
        <begin position="117"/>
        <end position="135"/>
    </location>
</feature>
<dbReference type="HOGENOM" id="CLU_001265_30_5_1"/>
<dbReference type="GeneID" id="6758332"/>
<keyword evidence="3 8" id="KW-0812">Transmembrane</keyword>